<dbReference type="EMBL" id="FPAS01000001">
    <property type="protein sequence ID" value="SFT37979.1"/>
    <property type="molecule type" value="Genomic_DNA"/>
</dbReference>
<gene>
    <name evidence="2" type="ORF">SAMN05216474_0222</name>
</gene>
<dbReference type="AlphaFoldDB" id="A0A1I6XI37"/>
<evidence type="ECO:0000313" key="3">
    <source>
        <dbReference type="Proteomes" id="UP000236454"/>
    </source>
</evidence>
<proteinExistence type="predicted"/>
<dbReference type="STRING" id="477690.SAMN05216474_0222"/>
<reference evidence="2 3" key="1">
    <citation type="submission" date="2016-10" db="EMBL/GenBank/DDBJ databases">
        <authorList>
            <person name="de Groot N.N."/>
        </authorList>
    </citation>
    <scope>NUCLEOTIDE SEQUENCE [LARGE SCALE GENOMIC DNA]</scope>
    <source>
        <strain evidence="2 3">CGMCC 1.7005</strain>
    </source>
</reference>
<organism evidence="2 3">
    <name type="scientific">Lishizhenia tianjinensis</name>
    <dbReference type="NCBI Taxonomy" id="477690"/>
    <lineage>
        <taxon>Bacteria</taxon>
        <taxon>Pseudomonadati</taxon>
        <taxon>Bacteroidota</taxon>
        <taxon>Flavobacteriia</taxon>
        <taxon>Flavobacteriales</taxon>
        <taxon>Crocinitomicaceae</taxon>
        <taxon>Lishizhenia</taxon>
    </lineage>
</organism>
<evidence type="ECO:0000256" key="1">
    <source>
        <dbReference type="SAM" id="SignalP"/>
    </source>
</evidence>
<feature type="signal peptide" evidence="1">
    <location>
        <begin position="1"/>
        <end position="23"/>
    </location>
</feature>
<keyword evidence="3" id="KW-1185">Reference proteome</keyword>
<dbReference type="OrthoDB" id="1652165at2"/>
<accession>A0A1I6XI37</accession>
<evidence type="ECO:0000313" key="2">
    <source>
        <dbReference type="EMBL" id="SFT37979.1"/>
    </source>
</evidence>
<keyword evidence="1" id="KW-0732">Signal</keyword>
<dbReference type="Proteomes" id="UP000236454">
    <property type="component" value="Unassembled WGS sequence"/>
</dbReference>
<dbReference type="RefSeq" id="WP_090245384.1">
    <property type="nucleotide sequence ID" value="NZ_FPAS01000001.1"/>
</dbReference>
<protein>
    <recommendedName>
        <fullName evidence="4">MAM domain-containing protein</fullName>
    </recommendedName>
</protein>
<feature type="chain" id="PRO_5014608426" description="MAM domain-containing protein" evidence="1">
    <location>
        <begin position="24"/>
        <end position="727"/>
    </location>
</feature>
<name>A0A1I6XI37_9FLAO</name>
<sequence>MTTFLKKAVGLISVVPLCLSIQAQDTLFFEGYETTSYQNLIYSTPPCSNLPDLWDTISNLNGTIPPSSSYFWGVRDLNGNCGGSLFETIQTDTFDLSNHNFSFFSFDYFYFELDNGDEMKYQITYNLIPQTEVILINGSNNISSNGWLTESIHIPDSVSSFSISISFKQNGDNDYLGLDNLCLTGIHKDSCFIHAPTLSALTCNNHGSNSNALDDYFDFTLLCEGQNTTTFNIYQNDSLLQQNLDFQLPQSLSSISGSTFNINHFEIRDSANTHCFTEFSLDSSAHCSTNYQISLNLLSTTNLNSSCNQGDSILISLNSIGNFDSTNYFEIILYDSTQNNFSSLLTTLATNTLDTQLYLSTPHALVTSNTYQLSIKSSYPYLTTTSTTLNINNPQNCISPYLTVILINACSSGMNEGSGELIFGYTGSYTINTSADFKFYYAANLPFSSSHLKIDSFTHEPVNTLLLNSAAGCPNLFIDAYQQIIPSNSRFMICRNDVDINSVYWYNLCGHGPIYVLYAEPTNWLDNGLFSNLTTTGIRYMKASFTDTFAHVYTNEIAYDRTLNSGLDGDFTSYQAPGGFPSQYQNFGCYLTPGILPIHLLDFQLHKQNENIQIDFSFADQSHFKLYHLEKYIDDVWREIKNFKVNDNYPYYTYVDELPLSANNYRLLATNDQGKIELLGGESIAFEQNDKKIIARTNLLGQSINASTKGWQIILYEDYSTQKVYNP</sequence>
<evidence type="ECO:0008006" key="4">
    <source>
        <dbReference type="Google" id="ProtNLM"/>
    </source>
</evidence>